<dbReference type="Pfam" id="PF11716">
    <property type="entry name" value="MDMPI_N"/>
    <property type="match status" value="1"/>
</dbReference>
<proteinExistence type="predicted"/>
<evidence type="ECO:0000259" key="1">
    <source>
        <dbReference type="Pfam" id="PF07398"/>
    </source>
</evidence>
<dbReference type="InterPro" id="IPR010872">
    <property type="entry name" value="MDMPI_C-term_domain"/>
</dbReference>
<keyword evidence="4" id="KW-1185">Reference proteome</keyword>
<dbReference type="PANTHER" id="PTHR40758:SF1">
    <property type="entry name" value="CONSERVED PROTEIN"/>
    <property type="match status" value="1"/>
</dbReference>
<dbReference type="InterPro" id="IPR024344">
    <property type="entry name" value="MDMPI_metal-binding"/>
</dbReference>
<feature type="domain" description="MDMPI C-terminal" evidence="1">
    <location>
        <begin position="154"/>
        <end position="262"/>
    </location>
</feature>
<gene>
    <name evidence="3" type="ORF">OG863_09130</name>
</gene>
<dbReference type="GO" id="GO:0016853">
    <property type="term" value="F:isomerase activity"/>
    <property type="evidence" value="ECO:0007669"/>
    <property type="project" value="UniProtKB-KW"/>
</dbReference>
<dbReference type="Proteomes" id="UP001344251">
    <property type="component" value="Chromosome"/>
</dbReference>
<evidence type="ECO:0000313" key="4">
    <source>
        <dbReference type="Proteomes" id="UP001344251"/>
    </source>
</evidence>
<name>A0ABZ1FDR9_9ACTN</name>
<dbReference type="NCBIfam" id="TIGR03083">
    <property type="entry name" value="maleylpyruvate isomerase family mycothiol-dependent enzyme"/>
    <property type="match status" value="1"/>
</dbReference>
<protein>
    <submittedName>
        <fullName evidence="3">Maleylpyruvate isomerase family mycothiol-dependent enzyme</fullName>
    </submittedName>
</protein>
<dbReference type="SUPFAM" id="SSF109854">
    <property type="entry name" value="DinB/YfiT-like putative metalloenzymes"/>
    <property type="match status" value="1"/>
</dbReference>
<accession>A0ABZ1FDR9</accession>
<dbReference type="RefSeq" id="WP_326617544.1">
    <property type="nucleotide sequence ID" value="NZ_CP109106.1"/>
</dbReference>
<dbReference type="InterPro" id="IPR017517">
    <property type="entry name" value="Maleyloyr_isom"/>
</dbReference>
<keyword evidence="3" id="KW-0413">Isomerase</keyword>
<feature type="domain" description="Mycothiol-dependent maleylpyruvate isomerase metal-binding" evidence="2">
    <location>
        <begin position="18"/>
        <end position="141"/>
    </location>
</feature>
<dbReference type="PANTHER" id="PTHR40758">
    <property type="entry name" value="CONSERVED PROTEIN"/>
    <property type="match status" value="1"/>
</dbReference>
<evidence type="ECO:0000313" key="3">
    <source>
        <dbReference type="EMBL" id="WSB68110.1"/>
    </source>
</evidence>
<dbReference type="EMBL" id="CP109106">
    <property type="protein sequence ID" value="WSB68110.1"/>
    <property type="molecule type" value="Genomic_DNA"/>
</dbReference>
<dbReference type="Pfam" id="PF07398">
    <property type="entry name" value="MDMPI_C"/>
    <property type="match status" value="1"/>
</dbReference>
<reference evidence="3 4" key="1">
    <citation type="submission" date="2022-10" db="EMBL/GenBank/DDBJ databases">
        <title>The complete genomes of actinobacterial strains from the NBC collection.</title>
        <authorList>
            <person name="Joergensen T.S."/>
            <person name="Alvarez Arevalo M."/>
            <person name="Sterndorff E.B."/>
            <person name="Faurdal D."/>
            <person name="Vuksanovic O."/>
            <person name="Mourched A.-S."/>
            <person name="Charusanti P."/>
            <person name="Shaw S."/>
            <person name="Blin K."/>
            <person name="Weber T."/>
        </authorList>
    </citation>
    <scope>NUCLEOTIDE SEQUENCE [LARGE SCALE GENOMIC DNA]</scope>
    <source>
        <strain evidence="3 4">NBC 01774</strain>
    </source>
</reference>
<dbReference type="InterPro" id="IPR034660">
    <property type="entry name" value="DinB/YfiT-like"/>
</dbReference>
<sequence>MNTSDDPGRTVSPAAHLDAVASETARFVAALEGADLSAPVPGCPGWTLLDLVRHTGSVQRWFSVLLRQRVQEPPRSREVELRLPADESGYGSWLTESAAEAAAACAVTDLDAPMWAWGADHHARFWVRRMLFETLVHRTDAESAVGIRPVIDRDLAADGVAEFLVNLPFATLFAPEVAHLRGDGETLRFRCTDTPAAHGDWLVRLRPDGFRAERWPVDAADATTADAAVSGAAADLLLLLYGRLDRGSAAFEKHGDEALLSRWFANSAF</sequence>
<evidence type="ECO:0000259" key="2">
    <source>
        <dbReference type="Pfam" id="PF11716"/>
    </source>
</evidence>
<organism evidence="3 4">
    <name type="scientific">Streptomyces decoyicus</name>
    <dbReference type="NCBI Taxonomy" id="249567"/>
    <lineage>
        <taxon>Bacteria</taxon>
        <taxon>Bacillati</taxon>
        <taxon>Actinomycetota</taxon>
        <taxon>Actinomycetes</taxon>
        <taxon>Kitasatosporales</taxon>
        <taxon>Streptomycetaceae</taxon>
        <taxon>Streptomyces</taxon>
    </lineage>
</organism>